<dbReference type="InterPro" id="IPR045055">
    <property type="entry name" value="DNA2/NAM7-like"/>
</dbReference>
<evidence type="ECO:0000313" key="5">
    <source>
        <dbReference type="Proteomes" id="UP000683246"/>
    </source>
</evidence>
<evidence type="ECO:0000259" key="3">
    <source>
        <dbReference type="Pfam" id="PF18741"/>
    </source>
</evidence>
<evidence type="ECO:0000313" key="4">
    <source>
        <dbReference type="EMBL" id="QUI21209.1"/>
    </source>
</evidence>
<dbReference type="SUPFAM" id="SSF52540">
    <property type="entry name" value="P-loop containing nucleoside triphosphate hydrolases"/>
    <property type="match status" value="1"/>
</dbReference>
<dbReference type="Gene3D" id="3.40.50.300">
    <property type="entry name" value="P-loop containing nucleotide triphosphate hydrolases"/>
    <property type="match status" value="3"/>
</dbReference>
<dbReference type="Gene3D" id="3.40.960.10">
    <property type="entry name" value="VSR Endonuclease"/>
    <property type="match status" value="1"/>
</dbReference>
<evidence type="ECO:0000259" key="1">
    <source>
        <dbReference type="Pfam" id="PF13086"/>
    </source>
</evidence>
<dbReference type="InterPro" id="IPR025103">
    <property type="entry name" value="DUF4011"/>
</dbReference>
<dbReference type="InterPro" id="IPR041677">
    <property type="entry name" value="DNA2/NAM7_AAA_11"/>
</dbReference>
<dbReference type="RefSeq" id="WP_212696673.1">
    <property type="nucleotide sequence ID" value="NZ_CP058649.1"/>
</dbReference>
<dbReference type="Pfam" id="PF13195">
    <property type="entry name" value="DUF4011"/>
    <property type="match status" value="1"/>
</dbReference>
<feature type="domain" description="DNA2/NAM7 helicase helicase" evidence="1">
    <location>
        <begin position="364"/>
        <end position="435"/>
    </location>
</feature>
<accession>A0A8J8SFC6</accession>
<reference evidence="4" key="1">
    <citation type="submission" date="2020-07" db="EMBL/GenBank/DDBJ databases">
        <title>Vallitalea pronyensis genome.</title>
        <authorList>
            <person name="Postec A."/>
        </authorList>
    </citation>
    <scope>NUCLEOTIDE SEQUENCE</scope>
    <source>
        <strain evidence="4">FatNI3</strain>
    </source>
</reference>
<dbReference type="Proteomes" id="UP000683246">
    <property type="component" value="Chromosome"/>
</dbReference>
<dbReference type="Pfam" id="PF13087">
    <property type="entry name" value="AAA_12"/>
    <property type="match status" value="1"/>
</dbReference>
<dbReference type="GO" id="GO:0004386">
    <property type="term" value="F:helicase activity"/>
    <property type="evidence" value="ECO:0007669"/>
    <property type="project" value="InterPro"/>
</dbReference>
<gene>
    <name evidence="4" type="ORF">HZI73_02435</name>
</gene>
<dbReference type="Pfam" id="PF13086">
    <property type="entry name" value="AAA_11"/>
    <property type="match status" value="1"/>
</dbReference>
<dbReference type="CDD" id="cd18808">
    <property type="entry name" value="SF1_C_Upf1"/>
    <property type="match status" value="1"/>
</dbReference>
<feature type="domain" description="DNA2/NAM7 helicase-like C-terminal" evidence="2">
    <location>
        <begin position="985"/>
        <end position="1185"/>
    </location>
</feature>
<proteinExistence type="predicted"/>
<dbReference type="EMBL" id="CP058649">
    <property type="protein sequence ID" value="QUI21209.1"/>
    <property type="molecule type" value="Genomic_DNA"/>
</dbReference>
<protein>
    <submittedName>
        <fullName evidence="4">DUF4011 domain-containing protein</fullName>
    </submittedName>
</protein>
<organism evidence="4 5">
    <name type="scientific">Vallitalea pronyensis</name>
    <dbReference type="NCBI Taxonomy" id="1348613"/>
    <lineage>
        <taxon>Bacteria</taxon>
        <taxon>Bacillati</taxon>
        <taxon>Bacillota</taxon>
        <taxon>Clostridia</taxon>
        <taxon>Lachnospirales</taxon>
        <taxon>Vallitaleaceae</taxon>
        <taxon>Vallitalea</taxon>
    </lineage>
</organism>
<dbReference type="InterPro" id="IPR027417">
    <property type="entry name" value="P-loop_NTPase"/>
</dbReference>
<dbReference type="PANTHER" id="PTHR10887:SF495">
    <property type="entry name" value="HELICASE SENATAXIN ISOFORM X1-RELATED"/>
    <property type="match status" value="1"/>
</dbReference>
<dbReference type="InterPro" id="IPR011335">
    <property type="entry name" value="Restrct_endonuc-II-like"/>
</dbReference>
<dbReference type="KEGG" id="vpy:HZI73_02435"/>
<dbReference type="InterPro" id="IPR049468">
    <property type="entry name" value="Restrct_endonuc-II-like_dom"/>
</dbReference>
<dbReference type="InterPro" id="IPR041679">
    <property type="entry name" value="DNA2/NAM7-like_C"/>
</dbReference>
<keyword evidence="5" id="KW-1185">Reference proteome</keyword>
<feature type="domain" description="Restriction endonuclease type II-like" evidence="3">
    <location>
        <begin position="1247"/>
        <end position="1339"/>
    </location>
</feature>
<name>A0A8J8SFC6_9FIRM</name>
<dbReference type="Pfam" id="PF18741">
    <property type="entry name" value="MTES_1575"/>
    <property type="match status" value="1"/>
</dbReference>
<dbReference type="PANTHER" id="PTHR10887">
    <property type="entry name" value="DNA2/NAM7 HELICASE FAMILY"/>
    <property type="match status" value="1"/>
</dbReference>
<dbReference type="SUPFAM" id="SSF52980">
    <property type="entry name" value="Restriction endonuclease-like"/>
    <property type="match status" value="1"/>
</dbReference>
<sequence length="1443" mass="169266">MKAILQTYRDRLINLSGRNRSLVLRKIHKKRSFDLGRLLPFIEDLDKTLIDFLLNREKNKKIILQDPYRVRNEALKALDKRNQEERKKEMLALEETMNGLTDATEEEHQVLQNRKQAIQEKYDMDLIADKKSLDDKIDTMTAYSNHINYLLREINAVEKETGKYELYLGYPFVEGRCNDQSFVRAPLFLFPIKLEKVSNRWQLSNMVEQEVLINKVFIFAYAKFNDVKVTDIETEYASLECFTEDVITGLLHYLDDNKIHIVNSGSRAIETFKDYTNATIPTYQAGELQLKNYMVMGQFPLSNSIYTDYQIMEQEDLYNHALESLLMNKKEVKDAEAFETQTDGMKENKTKPISEKEVYFLSSLDHSQENAVQSVNDQHHMVIYGPPGTGKSQTIANIICDALAKGKRVLMVSQKRAALDVIYNRLADINTKIALVHDHNKDKKNFYKKVCDCVDHKAMDYDPSLNLKIDDTATAIDEKVSYLEKIGGTLHEERAFGISLYEMYTKTQAITSTQDPRYHDYRLYRKENPFQGYTFHELDEAKSHLVQNTINIKAYMDYQHKRLENPMYAAFDRLLDFVEIQDLQDHIMDILDMINQHKDDIDMEDYQTLGLLYKQQHFQVSQKDIEQYAKDVNHKRHGHLVEEDEDNKWWNPGFWLHHRDIKETREKNAKQYAAHQDVLTNRFSQYGQWNNAIIQKWMPLQAMIREEDFNTLRHRFVTEWDISKTLEDVQAAAGHLDVYIHSKNRVDSLSHLEVKMLDYAMLIHDQEKVLEEQDPDNTRDQEIEHGRALEDKIQDTLENIVEFSTLMAIHEVEKTKEYNEFYLHFSMYDDMVSAINHLMEEKNGLTSALIKSKWNDQLQLFIDTPVFKEFKRQAEKKRKLWPIRKYVIEFRELLLTVFPCWLLSPETVSDILPLAEGMFDMVIFDEASQMYVENAIPAIYRGKKVVVTGDDKQLKPSAAFMSRYDDYDEEMTTIETAAAFEEESLLDLAKVNYPDVHLNYHYRSRYEELINFSNYAFYNGQLNISPNIENSGTHRPSPIERIKVEGKWIERKNNTEASKVVDLVDDILRTRKHDETIGIITFNVTQKDLISDLLDARGNYDKDFRKRYQEEINRKKGNEDVSLFVKNIENVQGDERDIIIFSIGYAPNEEGRLSVNFGALSQDGGENRLNVAISRAKQKVYVITSIEPEALKVEETKNRGAKLFKQYLQYAKEIAIRDEKASKQVLEQLVLSDKKRESGLHEDGLIEQMYRRLKKDGYQVKKHVGVSDYKIDLALYDEDKGGYLLGIECDGTSYREQSSTRERDIHRKRFLAFRGWHLMRIWSLDWWKDSEQVIQNIKDGLEAIKEQLGNEDIPHSDKIPLEGQEKTTMEAVTPVHPELTIWFGDKAYIQDNMSKEMFEIEMEPNPYHKDTMNPFCKDLLGRRIEERFVYQDYEYKVVGIDKK</sequence>
<dbReference type="InterPro" id="IPR047187">
    <property type="entry name" value="SF1_C_Upf1"/>
</dbReference>
<evidence type="ECO:0000259" key="2">
    <source>
        <dbReference type="Pfam" id="PF13087"/>
    </source>
</evidence>